<sequence>MGMIWSNEEIEYLKDDAGFVKMSTIAKNLGRSFDSVQIKMKRLNINHTKSQTGMLTMHELATILGVDRKTVEGWVHRHGLPCKKKVTKEK</sequence>
<evidence type="ECO:0000313" key="2">
    <source>
        <dbReference type="EMBL" id="RKQ28167.1"/>
    </source>
</evidence>
<dbReference type="InterPro" id="IPR036388">
    <property type="entry name" value="WH-like_DNA-bd_sf"/>
</dbReference>
<dbReference type="AlphaFoldDB" id="A0A494ZS38"/>
<gene>
    <name evidence="2" type="ORF">D8M06_19235</name>
</gene>
<feature type="domain" description="Helix-turn-helix" evidence="1">
    <location>
        <begin position="54"/>
        <end position="84"/>
    </location>
</feature>
<keyword evidence="2" id="KW-0238">DNA-binding</keyword>
<reference evidence="2 3" key="1">
    <citation type="journal article" date="2016" name="Int. J. Syst. Evol. Microbiol.">
        <title>Oceanobacillus halophilus sp. nov., a novel moderately halophilic bacterium from a hypersaline lake.</title>
        <authorList>
            <person name="Amoozegar M.A."/>
            <person name="Bagheri M."/>
            <person name="Makhdoumi A."/>
            <person name="Nikou M.M."/>
            <person name="Fazeli S.A.S."/>
            <person name="Schumann P."/>
            <person name="Sproer C."/>
            <person name="Sanchez-Porro C."/>
            <person name="Ventosa A."/>
        </authorList>
    </citation>
    <scope>NUCLEOTIDE SEQUENCE [LARGE SCALE GENOMIC DNA]</scope>
    <source>
        <strain evidence="2 3">DSM 23996</strain>
    </source>
</reference>
<comment type="caution">
    <text evidence="2">The sequence shown here is derived from an EMBL/GenBank/DDBJ whole genome shotgun (WGS) entry which is preliminary data.</text>
</comment>
<keyword evidence="3" id="KW-1185">Reference proteome</keyword>
<dbReference type="GO" id="GO:0003677">
    <property type="term" value="F:DNA binding"/>
    <property type="evidence" value="ECO:0007669"/>
    <property type="project" value="UniProtKB-KW"/>
</dbReference>
<dbReference type="Pfam" id="PF12728">
    <property type="entry name" value="HTH_17"/>
    <property type="match status" value="1"/>
</dbReference>
<accession>A0A494ZS38</accession>
<organism evidence="2 3">
    <name type="scientific">Oceanobacillus halophilus</name>
    <dbReference type="NCBI Taxonomy" id="930130"/>
    <lineage>
        <taxon>Bacteria</taxon>
        <taxon>Bacillati</taxon>
        <taxon>Bacillota</taxon>
        <taxon>Bacilli</taxon>
        <taxon>Bacillales</taxon>
        <taxon>Bacillaceae</taxon>
        <taxon>Oceanobacillus</taxon>
    </lineage>
</organism>
<protein>
    <submittedName>
        <fullName evidence="2">DNA-binding protein</fullName>
    </submittedName>
</protein>
<dbReference type="RefSeq" id="WP_121206199.1">
    <property type="nucleotide sequence ID" value="NZ_RBZP01000035.1"/>
</dbReference>
<proteinExistence type="predicted"/>
<evidence type="ECO:0000313" key="3">
    <source>
        <dbReference type="Proteomes" id="UP000269301"/>
    </source>
</evidence>
<dbReference type="Gene3D" id="1.10.10.10">
    <property type="entry name" value="Winged helix-like DNA-binding domain superfamily/Winged helix DNA-binding domain"/>
    <property type="match status" value="1"/>
</dbReference>
<dbReference type="OrthoDB" id="1669646at2"/>
<dbReference type="EMBL" id="RBZP01000035">
    <property type="protein sequence ID" value="RKQ28167.1"/>
    <property type="molecule type" value="Genomic_DNA"/>
</dbReference>
<dbReference type="Proteomes" id="UP000269301">
    <property type="component" value="Unassembled WGS sequence"/>
</dbReference>
<name>A0A494ZS38_9BACI</name>
<evidence type="ECO:0000259" key="1">
    <source>
        <dbReference type="Pfam" id="PF12728"/>
    </source>
</evidence>
<dbReference type="InterPro" id="IPR041657">
    <property type="entry name" value="HTH_17"/>
</dbReference>